<dbReference type="AlphaFoldDB" id="A0A9K3PQT9"/>
<name>A0A9K3PQT9_9STRA</name>
<dbReference type="Proteomes" id="UP000693970">
    <property type="component" value="Unassembled WGS sequence"/>
</dbReference>
<evidence type="ECO:0000313" key="1">
    <source>
        <dbReference type="EMBL" id="KAG7353849.1"/>
    </source>
</evidence>
<comment type="caution">
    <text evidence="1">The sequence shown here is derived from an EMBL/GenBank/DDBJ whole genome shotgun (WGS) entry which is preliminary data.</text>
</comment>
<dbReference type="OrthoDB" id="39806at2759"/>
<proteinExistence type="predicted"/>
<keyword evidence="2" id="KW-1185">Reference proteome</keyword>
<accession>A0A9K3PQT9</accession>
<dbReference type="EMBL" id="JAGRRH010000016">
    <property type="protein sequence ID" value="KAG7353849.1"/>
    <property type="molecule type" value="Genomic_DNA"/>
</dbReference>
<reference evidence="1" key="1">
    <citation type="journal article" date="2021" name="Sci. Rep.">
        <title>Diploid genomic architecture of Nitzschia inconspicua, an elite biomass production diatom.</title>
        <authorList>
            <person name="Oliver A."/>
            <person name="Podell S."/>
            <person name="Pinowska A."/>
            <person name="Traller J.C."/>
            <person name="Smith S.R."/>
            <person name="McClure R."/>
            <person name="Beliaev A."/>
            <person name="Bohutskyi P."/>
            <person name="Hill E.A."/>
            <person name="Rabines A."/>
            <person name="Zheng H."/>
            <person name="Allen L.Z."/>
            <person name="Kuo A."/>
            <person name="Grigoriev I.V."/>
            <person name="Allen A.E."/>
            <person name="Hazlebeck D."/>
            <person name="Allen E.E."/>
        </authorList>
    </citation>
    <scope>NUCLEOTIDE SEQUENCE</scope>
    <source>
        <strain evidence="1">Hildebrandi</strain>
    </source>
</reference>
<reference evidence="1" key="2">
    <citation type="submission" date="2021-04" db="EMBL/GenBank/DDBJ databases">
        <authorList>
            <person name="Podell S."/>
        </authorList>
    </citation>
    <scope>NUCLEOTIDE SEQUENCE</scope>
    <source>
        <strain evidence="1">Hildebrandi</strain>
    </source>
</reference>
<gene>
    <name evidence="1" type="ORF">IV203_003204</name>
</gene>
<sequence>MSSNQDPSPDVFYPDARDDLLVSAANKERLALNHFNYFLKTSCVQIGVDIVEASSIPHGGLGIGRNPSNKVVFEFWDLMIGNHAKTGCDPEAGRLKQSTASQYCSSVRGYFNNKFRNEDPIPVLHDDKQWSKLMTKLRGKYREANRASGKSTVECNESSTREDREWLATGCLWDGSTETAEFLHLLNTSYHCSGRGSEVSLCKPEDIRAVEVDEGTYQYHILQAEVQRQKDGPLQNIAIYPHRDGVLEDYYFSLIYLLVMTGCNDRFVLPMFAAAALKTKAGKPNSRVSSLWSGLFDDIRNKFELLNTRVNSKLSSHCTPIKWSWKLLAGKALSKWTHRIGDVIYAGQPSTFNDIGGYHSGPTSEPYYEDEPWMNPPLTWEGVPKDTLADGNRDKLRQFTDILFEDDTDNRWHPKVRELLVMTLLLRYDQFCAVLRRHPNAYVPLAKASKHYNPSDPLFNRSHDYTTIRNHLFVCRVERALEKAGADKSIFNDWYKCARSAFIERNLIAIPDLSLYGGNNKRIMIDPRCFIDHMNSISALAQSNHHVIQQLRRQLNDMQETMTHGLNLNQQLLMNQGSLSTSVRRMENNLLGNLSRKEYSPLSSNVTPFTVSAPSKNKSVSEVFISFFYEDYRAGFELDKTSETWKEDLDALEKKRIRGCLVRSSMRSKYS</sequence>
<evidence type="ECO:0000313" key="2">
    <source>
        <dbReference type="Proteomes" id="UP000693970"/>
    </source>
</evidence>
<protein>
    <submittedName>
        <fullName evidence="1">Uncharacterized protein</fullName>
    </submittedName>
</protein>
<organism evidence="1 2">
    <name type="scientific">Nitzschia inconspicua</name>
    <dbReference type="NCBI Taxonomy" id="303405"/>
    <lineage>
        <taxon>Eukaryota</taxon>
        <taxon>Sar</taxon>
        <taxon>Stramenopiles</taxon>
        <taxon>Ochrophyta</taxon>
        <taxon>Bacillariophyta</taxon>
        <taxon>Bacillariophyceae</taxon>
        <taxon>Bacillariophycidae</taxon>
        <taxon>Bacillariales</taxon>
        <taxon>Bacillariaceae</taxon>
        <taxon>Nitzschia</taxon>
    </lineage>
</organism>